<evidence type="ECO:0000313" key="3">
    <source>
        <dbReference type="EMBL" id="MBC8431914.1"/>
    </source>
</evidence>
<dbReference type="GO" id="GO:0043683">
    <property type="term" value="P:type IV pilus assembly"/>
    <property type="evidence" value="ECO:0007669"/>
    <property type="project" value="InterPro"/>
</dbReference>
<dbReference type="Gene3D" id="3.30.70.60">
    <property type="match status" value="1"/>
</dbReference>
<dbReference type="InterPro" id="IPR014717">
    <property type="entry name" value="Transl_elong_EF1B/ribsomal_bS6"/>
</dbReference>
<proteinExistence type="predicted"/>
<keyword evidence="2" id="KW-1133">Transmembrane helix</keyword>
<keyword evidence="2" id="KW-0812">Transmembrane</keyword>
<feature type="transmembrane region" description="Helical" evidence="2">
    <location>
        <begin position="37"/>
        <end position="59"/>
    </location>
</feature>
<reference evidence="3 4" key="1">
    <citation type="submission" date="2020-08" db="EMBL/GenBank/DDBJ databases">
        <title>Bridging the membrane lipid divide: bacteria of the FCB group superphylum have the potential to synthesize archaeal ether lipids.</title>
        <authorList>
            <person name="Villanueva L."/>
            <person name="Von Meijenfeldt F.A.B."/>
            <person name="Westbye A.B."/>
            <person name="Yadav S."/>
            <person name="Hopmans E.C."/>
            <person name="Dutilh B.E."/>
            <person name="Sinninghe Damste J.S."/>
        </authorList>
    </citation>
    <scope>NUCLEOTIDE SEQUENCE [LARGE SCALE GENOMIC DNA]</scope>
    <source>
        <strain evidence="3">NIOZ-UU17</strain>
    </source>
</reference>
<dbReference type="InterPro" id="IPR007445">
    <property type="entry name" value="PilO"/>
</dbReference>
<sequence>MAATLRLTMKKIDLSKISKITEPLFKAMDKIGKLSKLYRLLISLGIIVLFAGPIVYFSYLPKMEKIDKLTGDYEELEQKLTRFKAKARKLRAVRKQFKDAENEFKIVMKALPEKKEIPNLLASISSSGQDSGLEFALFEPKPENKKAFYAEIPVSVKVSGSYHNVAMFFDKVSRLSRIVNIDNIGITAQKGETKELSLTTSCTAITYRFIENESKKKKKK</sequence>
<organism evidence="3 4">
    <name type="scientific">Candidatus Desulfatibia vada</name>
    <dbReference type="NCBI Taxonomy" id="2841696"/>
    <lineage>
        <taxon>Bacteria</taxon>
        <taxon>Pseudomonadati</taxon>
        <taxon>Thermodesulfobacteriota</taxon>
        <taxon>Desulfobacteria</taxon>
        <taxon>Desulfobacterales</taxon>
        <taxon>Desulfobacterales incertae sedis</taxon>
        <taxon>Candidatus Desulfatibia</taxon>
    </lineage>
</organism>
<dbReference type="EMBL" id="JACNIG010000192">
    <property type="protein sequence ID" value="MBC8431914.1"/>
    <property type="molecule type" value="Genomic_DNA"/>
</dbReference>
<keyword evidence="1" id="KW-0175">Coiled coil</keyword>
<dbReference type="AlphaFoldDB" id="A0A8J6TKB5"/>
<protein>
    <submittedName>
        <fullName evidence="3">Type 4a pilus biogenesis protein PilO</fullName>
    </submittedName>
</protein>
<evidence type="ECO:0000313" key="4">
    <source>
        <dbReference type="Proteomes" id="UP000605201"/>
    </source>
</evidence>
<gene>
    <name evidence="3" type="ORF">H8D96_08330</name>
</gene>
<accession>A0A8J6TKB5</accession>
<comment type="caution">
    <text evidence="3">The sequence shown here is derived from an EMBL/GenBank/DDBJ whole genome shotgun (WGS) entry which is preliminary data.</text>
</comment>
<dbReference type="GO" id="GO:0043107">
    <property type="term" value="P:type IV pilus-dependent motility"/>
    <property type="evidence" value="ECO:0007669"/>
    <property type="project" value="InterPro"/>
</dbReference>
<dbReference type="Proteomes" id="UP000605201">
    <property type="component" value="Unassembled WGS sequence"/>
</dbReference>
<evidence type="ECO:0000256" key="1">
    <source>
        <dbReference type="SAM" id="Coils"/>
    </source>
</evidence>
<keyword evidence="2" id="KW-0472">Membrane</keyword>
<evidence type="ECO:0000256" key="2">
    <source>
        <dbReference type="SAM" id="Phobius"/>
    </source>
</evidence>
<dbReference type="PANTHER" id="PTHR39555:SF1">
    <property type="entry name" value="TYPE IV PILUS INNER MEMBRANE COMPONENT PILO"/>
    <property type="match status" value="1"/>
</dbReference>
<dbReference type="Pfam" id="PF04350">
    <property type="entry name" value="PilO"/>
    <property type="match status" value="1"/>
</dbReference>
<feature type="coiled-coil region" evidence="1">
    <location>
        <begin position="66"/>
        <end position="103"/>
    </location>
</feature>
<name>A0A8J6TKB5_9BACT</name>
<dbReference type="PANTHER" id="PTHR39555">
    <property type="entry name" value="FIMBRIAL ASSEMBLY PROTEIN PILO-LIKE PROTEIN-RELATED"/>
    <property type="match status" value="1"/>
</dbReference>